<evidence type="ECO:0000256" key="8">
    <source>
        <dbReference type="ARBA" id="ARBA00023277"/>
    </source>
</evidence>
<dbReference type="PANTHER" id="PTHR30246:SF1">
    <property type="entry name" value="2-DEHYDRO-3-DEOXY-6-PHOSPHOGALACTONATE ALDOLASE-RELATED"/>
    <property type="match status" value="1"/>
</dbReference>
<dbReference type="PATRIC" id="fig|29422.6.peg.623"/>
<evidence type="ECO:0000256" key="4">
    <source>
        <dbReference type="ARBA" id="ARBA00011233"/>
    </source>
</evidence>
<dbReference type="Proteomes" id="UP000054742">
    <property type="component" value="Unassembled WGS sequence"/>
</dbReference>
<evidence type="ECO:0000256" key="3">
    <source>
        <dbReference type="ARBA" id="ARBA00006906"/>
    </source>
</evidence>
<keyword evidence="7" id="KW-0704">Schiff base</keyword>
<dbReference type="PROSITE" id="PS00159">
    <property type="entry name" value="ALDOLASE_KDPG_KHG_1"/>
    <property type="match status" value="1"/>
</dbReference>
<dbReference type="GO" id="GO:0016740">
    <property type="term" value="F:transferase activity"/>
    <property type="evidence" value="ECO:0007669"/>
    <property type="project" value="UniProtKB-KW"/>
</dbReference>
<comment type="pathway">
    <text evidence="2">Carbohydrate acid metabolism; 2-dehydro-3-deoxy-D-gluconate degradation; D-glyceraldehyde 3-phosphate and pyruvate from 2-dehydro-3-deoxy-D-gluconate: step 2/2.</text>
</comment>
<name>A0A0W0STR8_9GAMM</name>
<evidence type="ECO:0000256" key="1">
    <source>
        <dbReference type="ARBA" id="ARBA00000654"/>
    </source>
</evidence>
<reference evidence="9 10" key="1">
    <citation type="submission" date="2015-11" db="EMBL/GenBank/DDBJ databases">
        <title>Genomic analysis of 38 Legionella species identifies large and diverse effector repertoires.</title>
        <authorList>
            <person name="Burstein D."/>
            <person name="Amaro F."/>
            <person name="Zusman T."/>
            <person name="Lifshitz Z."/>
            <person name="Cohen O."/>
            <person name="Gilbert J.A."/>
            <person name="Pupko T."/>
            <person name="Shuman H.A."/>
            <person name="Segal G."/>
        </authorList>
    </citation>
    <scope>NUCLEOTIDE SEQUENCE [LARGE SCALE GENOMIC DNA]</scope>
    <source>
        <strain evidence="9 10">ATCC 43878</strain>
    </source>
</reference>
<dbReference type="AlphaFoldDB" id="A0A0W0STR8"/>
<keyword evidence="8" id="KW-0119">Carbohydrate metabolism</keyword>
<dbReference type="NCBIfam" id="NF004325">
    <property type="entry name" value="PRK05718.1"/>
    <property type="match status" value="1"/>
</dbReference>
<accession>A0A0W0STR8</accession>
<dbReference type="Gene3D" id="3.20.20.70">
    <property type="entry name" value="Aldolase class I"/>
    <property type="match status" value="1"/>
</dbReference>
<proteinExistence type="inferred from homology"/>
<evidence type="ECO:0000256" key="2">
    <source>
        <dbReference type="ARBA" id="ARBA00004736"/>
    </source>
</evidence>
<comment type="caution">
    <text evidence="9">The sequence shown here is derived from an EMBL/GenBank/DDBJ whole genome shotgun (WGS) entry which is preliminary data.</text>
</comment>
<dbReference type="InterPro" id="IPR031337">
    <property type="entry name" value="KDPG/KHG_AS_1"/>
</dbReference>
<dbReference type="Pfam" id="PF01081">
    <property type="entry name" value="Aldolase"/>
    <property type="match status" value="1"/>
</dbReference>
<dbReference type="InterPro" id="IPR000887">
    <property type="entry name" value="Aldlse_KDPG_KHG"/>
</dbReference>
<dbReference type="CDD" id="cd00452">
    <property type="entry name" value="KDPG_aldolase"/>
    <property type="match status" value="1"/>
</dbReference>
<evidence type="ECO:0000256" key="6">
    <source>
        <dbReference type="ARBA" id="ARBA00023239"/>
    </source>
</evidence>
<dbReference type="OrthoDB" id="9805177at2"/>
<keyword evidence="9" id="KW-0808">Transferase</keyword>
<dbReference type="EMBL" id="LNXV01000004">
    <property type="protein sequence ID" value="KTC86652.1"/>
    <property type="molecule type" value="Genomic_DNA"/>
</dbReference>
<gene>
    <name evidence="9" type="primary">eda</name>
    <name evidence="9" type="ORF">Lbru_0593</name>
</gene>
<dbReference type="STRING" id="29422.Lbru_0593"/>
<comment type="catalytic activity">
    <reaction evidence="1">
        <text>2-dehydro-3-deoxy-6-phospho-D-gluconate = D-glyceraldehyde 3-phosphate + pyruvate</text>
        <dbReference type="Rhea" id="RHEA:17089"/>
        <dbReference type="ChEBI" id="CHEBI:15361"/>
        <dbReference type="ChEBI" id="CHEBI:57569"/>
        <dbReference type="ChEBI" id="CHEBI:59776"/>
        <dbReference type="EC" id="4.1.2.14"/>
    </reaction>
</comment>
<protein>
    <recommendedName>
        <fullName evidence="5">2-dehydro-3-deoxy-phosphogluconate aldolase</fullName>
        <ecNumber evidence="5">4.1.2.14</ecNumber>
    </recommendedName>
</protein>
<dbReference type="NCBIfam" id="TIGR01182">
    <property type="entry name" value="eda"/>
    <property type="match status" value="1"/>
</dbReference>
<evidence type="ECO:0000256" key="7">
    <source>
        <dbReference type="ARBA" id="ARBA00023270"/>
    </source>
</evidence>
<dbReference type="PANTHER" id="PTHR30246">
    <property type="entry name" value="2-KETO-3-DEOXY-6-PHOSPHOGLUCONATE ALDOLASE"/>
    <property type="match status" value="1"/>
</dbReference>
<dbReference type="EC" id="4.1.2.14" evidence="5"/>
<dbReference type="GO" id="GO:0008675">
    <property type="term" value="F:2-dehydro-3-deoxy-phosphogluconate aldolase activity"/>
    <property type="evidence" value="ECO:0007669"/>
    <property type="project" value="UniProtKB-EC"/>
</dbReference>
<sequence>MSFSNWQVSPGKLFSLCPVVPVLVIQELADVIPLAKALMAGGINILEVTLRTPIALDVIRLLKDTVPEAIVGAGTVTTVNQLQQVIEAGAQFTISPGLTRDLLYAGRELNVPFIPGASSISELMEGVGLGYTHFKFFPAEVAGGLAMLKAIHAPFPDLRFCATGGINEKNFLDYLSLPNVECVGGSWIVPSEKIREKQWDQITELASAAVKATG</sequence>
<evidence type="ECO:0000256" key="5">
    <source>
        <dbReference type="ARBA" id="ARBA00013063"/>
    </source>
</evidence>
<dbReference type="InterPro" id="IPR013785">
    <property type="entry name" value="Aldolase_TIM"/>
</dbReference>
<evidence type="ECO:0000313" key="10">
    <source>
        <dbReference type="Proteomes" id="UP000054742"/>
    </source>
</evidence>
<comment type="similarity">
    <text evidence="3">Belongs to the KHG/KDPG aldolase family.</text>
</comment>
<comment type="subunit">
    <text evidence="4">Homotrimer.</text>
</comment>
<keyword evidence="10" id="KW-1185">Reference proteome</keyword>
<dbReference type="SUPFAM" id="SSF51569">
    <property type="entry name" value="Aldolase"/>
    <property type="match status" value="1"/>
</dbReference>
<organism evidence="9 10">
    <name type="scientific">Legionella brunensis</name>
    <dbReference type="NCBI Taxonomy" id="29422"/>
    <lineage>
        <taxon>Bacteria</taxon>
        <taxon>Pseudomonadati</taxon>
        <taxon>Pseudomonadota</taxon>
        <taxon>Gammaproteobacteria</taxon>
        <taxon>Legionellales</taxon>
        <taxon>Legionellaceae</taxon>
        <taxon>Legionella</taxon>
    </lineage>
</organism>
<dbReference type="RefSeq" id="WP_058440685.1">
    <property type="nucleotide sequence ID" value="NZ_CAAAHU010000007.1"/>
</dbReference>
<keyword evidence="6" id="KW-0456">Lyase</keyword>
<dbReference type="PROSITE" id="PS00160">
    <property type="entry name" value="ALDOLASE_KDPG_KHG_2"/>
    <property type="match status" value="1"/>
</dbReference>
<dbReference type="InterPro" id="IPR031338">
    <property type="entry name" value="KDPG/KHG_AS_2"/>
</dbReference>
<evidence type="ECO:0000313" key="9">
    <source>
        <dbReference type="EMBL" id="KTC86652.1"/>
    </source>
</evidence>